<dbReference type="PANTHER" id="PTHR44936">
    <property type="entry name" value="SENSOR PROTEIN CREC"/>
    <property type="match status" value="1"/>
</dbReference>
<evidence type="ECO:0000256" key="12">
    <source>
        <dbReference type="ARBA" id="ARBA00022989"/>
    </source>
</evidence>
<feature type="compositionally biased region" description="Low complexity" evidence="15">
    <location>
        <begin position="153"/>
        <end position="165"/>
    </location>
</feature>
<dbReference type="InterPro" id="IPR005467">
    <property type="entry name" value="His_kinase_dom"/>
</dbReference>
<evidence type="ECO:0000313" key="19">
    <source>
        <dbReference type="EMBL" id="GAB0057578.1"/>
    </source>
</evidence>
<dbReference type="EC" id="2.7.13.3" evidence="3"/>
<feature type="domain" description="HAMP" evidence="18">
    <location>
        <begin position="249"/>
        <end position="301"/>
    </location>
</feature>
<dbReference type="InterPro" id="IPR036097">
    <property type="entry name" value="HisK_dim/P_sf"/>
</dbReference>
<dbReference type="InterPro" id="IPR003661">
    <property type="entry name" value="HisK_dim/P_dom"/>
</dbReference>
<protein>
    <recommendedName>
        <fullName evidence="3">histidine kinase</fullName>
        <ecNumber evidence="3">2.7.13.3</ecNumber>
    </recommendedName>
</protein>
<dbReference type="Gene3D" id="3.30.565.10">
    <property type="entry name" value="Histidine kinase-like ATPase, C-terminal domain"/>
    <property type="match status" value="1"/>
</dbReference>
<dbReference type="CDD" id="cd06225">
    <property type="entry name" value="HAMP"/>
    <property type="match status" value="1"/>
</dbReference>
<dbReference type="Pfam" id="PF02518">
    <property type="entry name" value="HATPase_c"/>
    <property type="match status" value="1"/>
</dbReference>
<evidence type="ECO:0000256" key="8">
    <source>
        <dbReference type="ARBA" id="ARBA00022692"/>
    </source>
</evidence>
<dbReference type="InterPro" id="IPR003660">
    <property type="entry name" value="HAMP_dom"/>
</dbReference>
<evidence type="ECO:0000259" key="18">
    <source>
        <dbReference type="PROSITE" id="PS50885"/>
    </source>
</evidence>
<feature type="domain" description="Histidine kinase" evidence="17">
    <location>
        <begin position="309"/>
        <end position="508"/>
    </location>
</feature>
<keyword evidence="20" id="KW-1185">Reference proteome</keyword>
<evidence type="ECO:0000256" key="3">
    <source>
        <dbReference type="ARBA" id="ARBA00012438"/>
    </source>
</evidence>
<dbReference type="SMART" id="SM00388">
    <property type="entry name" value="HisKA"/>
    <property type="match status" value="1"/>
</dbReference>
<keyword evidence="9" id="KW-0547">Nucleotide-binding</keyword>
<dbReference type="SMART" id="SM00304">
    <property type="entry name" value="HAMP"/>
    <property type="match status" value="1"/>
</dbReference>
<comment type="subcellular location">
    <subcellularLocation>
        <location evidence="2">Cell inner membrane</location>
        <topology evidence="2">Multi-pass membrane protein</topology>
    </subcellularLocation>
</comment>
<proteinExistence type="predicted"/>
<dbReference type="Gene3D" id="1.10.287.130">
    <property type="match status" value="1"/>
</dbReference>
<dbReference type="EMBL" id="BAAFGK010000004">
    <property type="protein sequence ID" value="GAB0057578.1"/>
    <property type="molecule type" value="Genomic_DNA"/>
</dbReference>
<evidence type="ECO:0000256" key="14">
    <source>
        <dbReference type="ARBA" id="ARBA00023136"/>
    </source>
</evidence>
<keyword evidence="14 16" id="KW-0472">Membrane</keyword>
<reference evidence="19 20" key="2">
    <citation type="submission" date="2024-09" db="EMBL/GenBank/DDBJ databases">
        <title>Draft genome sequence of Candidatus Magnetaquicoccaceae bacterium FCR-1.</title>
        <authorList>
            <person name="Shimoshige H."/>
            <person name="Shimamura S."/>
            <person name="Taoka A."/>
            <person name="Kobayashi H."/>
            <person name="Maekawa T."/>
        </authorList>
    </citation>
    <scope>NUCLEOTIDE SEQUENCE [LARGE SCALE GENOMIC DNA]</scope>
    <source>
        <strain evidence="19 20">FCR-1</strain>
    </source>
</reference>
<feature type="compositionally biased region" description="Low complexity" evidence="15">
    <location>
        <begin position="135"/>
        <end position="146"/>
    </location>
</feature>
<reference evidence="19 20" key="1">
    <citation type="submission" date="2024-05" db="EMBL/GenBank/DDBJ databases">
        <authorList>
            <consortium name="Candidatus Magnetaquicoccaceae bacterium FCR-1 genome sequencing consortium"/>
            <person name="Shimoshige H."/>
            <person name="Shimamura S."/>
            <person name="Taoka A."/>
            <person name="Kobayashi H."/>
            <person name="Maekawa T."/>
        </authorList>
    </citation>
    <scope>NUCLEOTIDE SEQUENCE [LARGE SCALE GENOMIC DNA]</scope>
    <source>
        <strain evidence="19 20">FCR-1</strain>
    </source>
</reference>
<dbReference type="PROSITE" id="PS50885">
    <property type="entry name" value="HAMP"/>
    <property type="match status" value="1"/>
</dbReference>
<dbReference type="CDD" id="cd00082">
    <property type="entry name" value="HisKA"/>
    <property type="match status" value="1"/>
</dbReference>
<dbReference type="InterPro" id="IPR050980">
    <property type="entry name" value="2C_sensor_his_kinase"/>
</dbReference>
<dbReference type="Pfam" id="PF00672">
    <property type="entry name" value="HAMP"/>
    <property type="match status" value="1"/>
</dbReference>
<dbReference type="SMART" id="SM00387">
    <property type="entry name" value="HATPase_c"/>
    <property type="match status" value="1"/>
</dbReference>
<dbReference type="InterPro" id="IPR003594">
    <property type="entry name" value="HATPase_dom"/>
</dbReference>
<dbReference type="PRINTS" id="PR00344">
    <property type="entry name" value="BCTRLSENSOR"/>
</dbReference>
<keyword evidence="11" id="KW-0067">ATP-binding</keyword>
<feature type="compositionally biased region" description="Pro residues" evidence="15">
    <location>
        <begin position="166"/>
        <end position="178"/>
    </location>
</feature>
<evidence type="ECO:0000256" key="1">
    <source>
        <dbReference type="ARBA" id="ARBA00000085"/>
    </source>
</evidence>
<gene>
    <name evidence="19" type="primary">sasA_9</name>
    <name evidence="19" type="ORF">SIID45300_01909</name>
</gene>
<dbReference type="CDD" id="cd00075">
    <property type="entry name" value="HATPase"/>
    <property type="match status" value="1"/>
</dbReference>
<comment type="caution">
    <text evidence="19">The sequence shown here is derived from an EMBL/GenBank/DDBJ whole genome shotgun (WGS) entry which is preliminary data.</text>
</comment>
<evidence type="ECO:0000313" key="20">
    <source>
        <dbReference type="Proteomes" id="UP001628193"/>
    </source>
</evidence>
<dbReference type="Proteomes" id="UP001628193">
    <property type="component" value="Unassembled WGS sequence"/>
</dbReference>
<feature type="transmembrane region" description="Helical" evidence="16">
    <location>
        <begin position="228"/>
        <end position="248"/>
    </location>
</feature>
<dbReference type="PROSITE" id="PS50109">
    <property type="entry name" value="HIS_KIN"/>
    <property type="match status" value="1"/>
</dbReference>
<evidence type="ECO:0000256" key="4">
    <source>
        <dbReference type="ARBA" id="ARBA00022475"/>
    </source>
</evidence>
<dbReference type="SUPFAM" id="SSF47384">
    <property type="entry name" value="Homodimeric domain of signal transducing histidine kinase"/>
    <property type="match status" value="1"/>
</dbReference>
<dbReference type="Pfam" id="PF00512">
    <property type="entry name" value="HisKA"/>
    <property type="match status" value="1"/>
</dbReference>
<dbReference type="SUPFAM" id="SSF55874">
    <property type="entry name" value="ATPase domain of HSP90 chaperone/DNA topoisomerase II/histidine kinase"/>
    <property type="match status" value="1"/>
</dbReference>
<evidence type="ECO:0000256" key="2">
    <source>
        <dbReference type="ARBA" id="ARBA00004429"/>
    </source>
</evidence>
<accession>A0ABQ0C9M1</accession>
<evidence type="ECO:0000259" key="17">
    <source>
        <dbReference type="PROSITE" id="PS50109"/>
    </source>
</evidence>
<keyword evidence="6" id="KW-0597">Phosphoprotein</keyword>
<evidence type="ECO:0000256" key="11">
    <source>
        <dbReference type="ARBA" id="ARBA00022840"/>
    </source>
</evidence>
<feature type="region of interest" description="Disordered" evidence="15">
    <location>
        <begin position="124"/>
        <end position="180"/>
    </location>
</feature>
<evidence type="ECO:0000256" key="16">
    <source>
        <dbReference type="SAM" id="Phobius"/>
    </source>
</evidence>
<organism evidence="19 20">
    <name type="scientific">Candidatus Magnetaquiglobus chichijimensis</name>
    <dbReference type="NCBI Taxonomy" id="3141448"/>
    <lineage>
        <taxon>Bacteria</taxon>
        <taxon>Pseudomonadati</taxon>
        <taxon>Pseudomonadota</taxon>
        <taxon>Magnetococcia</taxon>
        <taxon>Magnetococcales</taxon>
        <taxon>Candidatus Magnetaquicoccaceae</taxon>
        <taxon>Candidatus Magnetaquiglobus</taxon>
    </lineage>
</organism>
<name>A0ABQ0C9M1_9PROT</name>
<dbReference type="RefSeq" id="WP_420905270.1">
    <property type="nucleotide sequence ID" value="NZ_BAAFGK010000004.1"/>
</dbReference>
<comment type="catalytic activity">
    <reaction evidence="1">
        <text>ATP + protein L-histidine = ADP + protein N-phospho-L-histidine.</text>
        <dbReference type="EC" id="2.7.13.3"/>
    </reaction>
</comment>
<keyword evidence="12 16" id="KW-1133">Transmembrane helix</keyword>
<evidence type="ECO:0000256" key="13">
    <source>
        <dbReference type="ARBA" id="ARBA00023012"/>
    </source>
</evidence>
<dbReference type="InterPro" id="IPR036890">
    <property type="entry name" value="HATPase_C_sf"/>
</dbReference>
<evidence type="ECO:0000256" key="7">
    <source>
        <dbReference type="ARBA" id="ARBA00022679"/>
    </source>
</evidence>
<feature type="transmembrane region" description="Helical" evidence="16">
    <location>
        <begin position="12"/>
        <end position="34"/>
    </location>
</feature>
<evidence type="ECO:0000256" key="9">
    <source>
        <dbReference type="ARBA" id="ARBA00022741"/>
    </source>
</evidence>
<evidence type="ECO:0000256" key="10">
    <source>
        <dbReference type="ARBA" id="ARBA00022777"/>
    </source>
</evidence>
<dbReference type="GO" id="GO:0016740">
    <property type="term" value="F:transferase activity"/>
    <property type="evidence" value="ECO:0007669"/>
    <property type="project" value="UniProtKB-KW"/>
</dbReference>
<evidence type="ECO:0000256" key="6">
    <source>
        <dbReference type="ARBA" id="ARBA00022553"/>
    </source>
</evidence>
<keyword evidence="5" id="KW-0997">Cell inner membrane</keyword>
<keyword evidence="8 16" id="KW-0812">Transmembrane</keyword>
<keyword evidence="4" id="KW-1003">Cell membrane</keyword>
<evidence type="ECO:0000256" key="5">
    <source>
        <dbReference type="ARBA" id="ARBA00022519"/>
    </source>
</evidence>
<dbReference type="InterPro" id="IPR004358">
    <property type="entry name" value="Sig_transdc_His_kin-like_C"/>
</dbReference>
<evidence type="ECO:0000256" key="15">
    <source>
        <dbReference type="SAM" id="MobiDB-lite"/>
    </source>
</evidence>
<keyword evidence="13" id="KW-0902">Two-component regulatory system</keyword>
<dbReference type="PANTHER" id="PTHR44936:SF5">
    <property type="entry name" value="SENSOR HISTIDINE KINASE ENVZ"/>
    <property type="match status" value="1"/>
</dbReference>
<keyword evidence="7 19" id="KW-0808">Transferase</keyword>
<sequence length="512" mass="56739">MRLNPFPNSLSGRIVTILLTGVFLALASGAVLHLHDRSRALSSFGGMRTAQEFVAIVHLLDTLPPSERRRVAALWESPLHSVRFLPPRPPSQELEEGANDPRAERLVELLRRYLGPKRPLRIVVLNSPEEGQTRITPGPSTSGNPTNTPPGIPSGSQASAPGAPSQLPPQAIPPPGMRHPPHYWRHMRMMQPLMPLGVSFLVRTQLVGGDWVEFHSHLPGEVFEWPEWMGWSLLLLFVLVGMLSLAAMRLATRPLLLMADAARALGQDLNHAPLPLTGPREVRHAASAFNAMQERLKRYVNERTHLLAAVSHDLKTPLTRMRLRVERLEESPLREDLLRNLTDMERMTSSALEYARGMEGMEPVARVDITALLEGIGETFEELGHTVEIHAENLPPFPVMPKSLKRCLVNLVDNAVHYGQKARMRADLLGDRLRISIADSGPGIPEADWERVFEPFTRLENSRNRDTGGTGLGLPIARNIVRAHGGNLTLRNRPDGGLEVIVTIPRGDEAKG</sequence>
<keyword evidence="10" id="KW-0418">Kinase</keyword>